<dbReference type="EMBL" id="JRFA01000006">
    <property type="protein sequence ID" value="KGN75431.1"/>
    <property type="molecule type" value="Genomic_DNA"/>
</dbReference>
<proteinExistence type="predicted"/>
<reference evidence="2 4" key="1">
    <citation type="submission" date="2014-09" db="EMBL/GenBank/DDBJ databases">
        <title>Draft Genome Sequence of Porphyromonas macacae COT-192_OH2859.</title>
        <authorList>
            <person name="Wallis C."/>
            <person name="Deusch O."/>
            <person name="O'Flynn C."/>
            <person name="Davis I."/>
            <person name="Horsfall A."/>
            <person name="Kirkwood N."/>
            <person name="Harris S."/>
            <person name="Eisen J.A."/>
            <person name="Coil D.A."/>
            <person name="Darling A.E."/>
            <person name="Jospin G."/>
            <person name="Alexiev A."/>
        </authorList>
    </citation>
    <scope>NUCLEOTIDE SEQUENCE [LARGE SCALE GENOMIC DNA]</scope>
    <source>
        <strain evidence="4">COT-192 OH2859</strain>
        <strain evidence="2">COT-192_OH2859</strain>
    </source>
</reference>
<sequence>MKNRQHIYLERMLALLLTTGGLGLLYASFYTPPEGEIGSSVLVAFGEVMTFAGALLGIDYHYRRKE</sequence>
<dbReference type="EMBL" id="UGTF01000002">
    <property type="protein sequence ID" value="SUB88568.1"/>
    <property type="molecule type" value="Genomic_DNA"/>
</dbReference>
<name>A0A0A2E989_9PORP</name>
<evidence type="ECO:0000313" key="5">
    <source>
        <dbReference type="Proteomes" id="UP000254156"/>
    </source>
</evidence>
<reference evidence="3 5" key="2">
    <citation type="submission" date="2018-06" db="EMBL/GenBank/DDBJ databases">
        <authorList>
            <consortium name="Pathogen Informatics"/>
            <person name="Doyle S."/>
        </authorList>
    </citation>
    <scope>NUCLEOTIDE SEQUENCE [LARGE SCALE GENOMIC DNA]</scope>
    <source>
        <strain evidence="3 5">NCTC11632</strain>
    </source>
</reference>
<keyword evidence="4" id="KW-1185">Reference proteome</keyword>
<keyword evidence="1" id="KW-1133">Transmembrane helix</keyword>
<evidence type="ECO:0000313" key="4">
    <source>
        <dbReference type="Proteomes" id="UP000030103"/>
    </source>
</evidence>
<evidence type="ECO:0000313" key="2">
    <source>
        <dbReference type="EMBL" id="KGN75431.1"/>
    </source>
</evidence>
<dbReference type="STRING" id="28115.HQ47_01735"/>
<dbReference type="Proteomes" id="UP000254156">
    <property type="component" value="Unassembled WGS sequence"/>
</dbReference>
<gene>
    <name evidence="2" type="ORF">HQ47_01735</name>
    <name evidence="3" type="ORF">NCTC11632_00639</name>
</gene>
<evidence type="ECO:0000256" key="1">
    <source>
        <dbReference type="SAM" id="Phobius"/>
    </source>
</evidence>
<organism evidence="2 4">
    <name type="scientific">Porphyromonas macacae</name>
    <dbReference type="NCBI Taxonomy" id="28115"/>
    <lineage>
        <taxon>Bacteria</taxon>
        <taxon>Pseudomonadati</taxon>
        <taxon>Bacteroidota</taxon>
        <taxon>Bacteroidia</taxon>
        <taxon>Bacteroidales</taxon>
        <taxon>Porphyromonadaceae</taxon>
        <taxon>Porphyromonas</taxon>
    </lineage>
</organism>
<dbReference type="Proteomes" id="UP000030103">
    <property type="component" value="Unassembled WGS sequence"/>
</dbReference>
<dbReference type="AlphaFoldDB" id="A0A0A2E989"/>
<protein>
    <submittedName>
        <fullName evidence="2">Uncharacterized protein</fullName>
    </submittedName>
</protein>
<keyword evidence="1" id="KW-0472">Membrane</keyword>
<dbReference type="OrthoDB" id="1095974at2"/>
<feature type="transmembrane region" description="Helical" evidence="1">
    <location>
        <begin position="12"/>
        <end position="31"/>
    </location>
</feature>
<keyword evidence="1" id="KW-0812">Transmembrane</keyword>
<dbReference type="RefSeq" id="WP_025004025.1">
    <property type="nucleotide sequence ID" value="NZ_JRFA01000006.1"/>
</dbReference>
<feature type="transmembrane region" description="Helical" evidence="1">
    <location>
        <begin position="37"/>
        <end position="58"/>
    </location>
</feature>
<evidence type="ECO:0000313" key="3">
    <source>
        <dbReference type="EMBL" id="SUB88568.1"/>
    </source>
</evidence>
<accession>A0A0A2E989</accession>